<dbReference type="InterPro" id="IPR001544">
    <property type="entry name" value="Aminotrans_IV"/>
</dbReference>
<gene>
    <name evidence="4" type="ORF">EGN73_19510</name>
</gene>
<dbReference type="FunFam" id="3.20.10.10:FF:000002">
    <property type="entry name" value="D-alanine aminotransferase"/>
    <property type="match status" value="1"/>
</dbReference>
<proteinExistence type="inferred from homology"/>
<keyword evidence="4" id="KW-0808">Transferase</keyword>
<evidence type="ECO:0000313" key="4">
    <source>
        <dbReference type="EMBL" id="MBW3469987.1"/>
    </source>
</evidence>
<dbReference type="EMBL" id="RPHB01000010">
    <property type="protein sequence ID" value="MBW3469987.1"/>
    <property type="molecule type" value="Genomic_DNA"/>
</dbReference>
<comment type="cofactor">
    <cofactor evidence="1">
        <name>pyridoxal 5'-phosphate</name>
        <dbReference type="ChEBI" id="CHEBI:597326"/>
    </cofactor>
</comment>
<dbReference type="GO" id="GO:0008652">
    <property type="term" value="P:amino acid biosynthetic process"/>
    <property type="evidence" value="ECO:0007669"/>
    <property type="project" value="UniProtKB-ARBA"/>
</dbReference>
<sequence length="274" mass="31106">MKEFCFAQDQIVTSQSAHLHPMDIGLIRGYGIFDFFRTSNYTPLFLSDYLDRFIRSAEKTHLSLKFSKLELEAIIRELIDKNDLSDGGIRMLLTGGVSDNHFSPTNGSLFIFNEALDFPSTEKYEKGIKLLPIEHVRYIADIKTTNYAFPVWHSNIWKKEGAEDVLYHLNGQVSESSRSNIFIIKDGEIATPDQHILHGITRKRVIELAPEVKIRPVSFEELIHAEEAFITSTTKKILPVTKLGDRKIGSGKVGTKTLQLIDSFAKMEQKSSQN</sequence>
<evidence type="ECO:0000256" key="1">
    <source>
        <dbReference type="ARBA" id="ARBA00001933"/>
    </source>
</evidence>
<dbReference type="PANTHER" id="PTHR42743">
    <property type="entry name" value="AMINO-ACID AMINOTRANSFERASE"/>
    <property type="match status" value="1"/>
</dbReference>
<keyword evidence="5" id="KW-1185">Reference proteome</keyword>
<evidence type="ECO:0000313" key="5">
    <source>
        <dbReference type="Proteomes" id="UP000727490"/>
    </source>
</evidence>
<evidence type="ECO:0000256" key="2">
    <source>
        <dbReference type="ARBA" id="ARBA00009320"/>
    </source>
</evidence>
<dbReference type="RefSeq" id="WP_219293469.1">
    <property type="nucleotide sequence ID" value="NZ_RPHB01000010.1"/>
</dbReference>
<comment type="caution">
    <text evidence="4">The sequence shown here is derived from an EMBL/GenBank/DDBJ whole genome shotgun (WGS) entry which is preliminary data.</text>
</comment>
<organism evidence="4 5">
    <name type="scientific">Arthrospiribacter ruber</name>
    <dbReference type="NCBI Taxonomy" id="2487934"/>
    <lineage>
        <taxon>Bacteria</taxon>
        <taxon>Pseudomonadati</taxon>
        <taxon>Bacteroidota</taxon>
        <taxon>Cytophagia</taxon>
        <taxon>Cytophagales</taxon>
        <taxon>Cyclobacteriaceae</taxon>
        <taxon>Arthrospiribacter</taxon>
    </lineage>
</organism>
<dbReference type="Proteomes" id="UP000727490">
    <property type="component" value="Unassembled WGS sequence"/>
</dbReference>
<keyword evidence="3" id="KW-0663">Pyridoxal phosphate</keyword>
<dbReference type="GO" id="GO:0008483">
    <property type="term" value="F:transaminase activity"/>
    <property type="evidence" value="ECO:0007669"/>
    <property type="project" value="UniProtKB-KW"/>
</dbReference>
<protein>
    <submittedName>
        <fullName evidence="4">Branched-chain amino acid aminotransferase</fullName>
    </submittedName>
</protein>
<reference evidence="4 5" key="1">
    <citation type="journal article" date="2020" name="Syst. Appl. Microbiol.">
        <title>Arthrospiribacter ruber gen. nov., sp. nov., a novel bacterium isolated from Arthrospira cultures.</title>
        <authorList>
            <person name="Waleron M."/>
            <person name="Misztak A."/>
            <person name="Waleron M.M."/>
            <person name="Furmaniak M."/>
            <person name="Mrozik A."/>
            <person name="Waleron K."/>
        </authorList>
    </citation>
    <scope>NUCLEOTIDE SEQUENCE [LARGE SCALE GENOMIC DNA]</scope>
    <source>
        <strain evidence="4 5">DPMB0001</strain>
    </source>
</reference>
<evidence type="ECO:0000256" key="3">
    <source>
        <dbReference type="ARBA" id="ARBA00022898"/>
    </source>
</evidence>
<accession>A0A951J242</accession>
<dbReference type="PANTHER" id="PTHR42743:SF11">
    <property type="entry name" value="AMINODEOXYCHORISMATE LYASE"/>
    <property type="match status" value="1"/>
</dbReference>
<comment type="similarity">
    <text evidence="2">Belongs to the class-IV pyridoxal-phosphate-dependent aminotransferase family.</text>
</comment>
<dbReference type="InterPro" id="IPR050571">
    <property type="entry name" value="Class-IV_PLP-Dep_Aminotrnsfr"/>
</dbReference>
<dbReference type="Pfam" id="PF01063">
    <property type="entry name" value="Aminotran_4"/>
    <property type="match status" value="1"/>
</dbReference>
<name>A0A951J242_9BACT</name>
<dbReference type="AlphaFoldDB" id="A0A951J242"/>
<dbReference type="GO" id="GO:0046394">
    <property type="term" value="P:carboxylic acid biosynthetic process"/>
    <property type="evidence" value="ECO:0007669"/>
    <property type="project" value="UniProtKB-ARBA"/>
</dbReference>
<keyword evidence="4" id="KW-0032">Aminotransferase</keyword>